<evidence type="ECO:0000313" key="2">
    <source>
        <dbReference type="EMBL" id="PZO90185.1"/>
    </source>
</evidence>
<reference evidence="2 3" key="1">
    <citation type="submission" date="2017-08" db="EMBL/GenBank/DDBJ databases">
        <title>Infants hospitalized years apart are colonized by the same room-sourced microbial strains.</title>
        <authorList>
            <person name="Brooks B."/>
            <person name="Olm M.R."/>
            <person name="Firek B.A."/>
            <person name="Baker R."/>
            <person name="Thomas B.C."/>
            <person name="Morowitz M.J."/>
            <person name="Banfield J.F."/>
        </authorList>
    </citation>
    <scope>NUCLEOTIDE SEQUENCE [LARGE SCALE GENOMIC DNA]</scope>
    <source>
        <strain evidence="2">S2_018_000_R2_101</strain>
    </source>
</reference>
<dbReference type="EMBL" id="QFNN01000034">
    <property type="protein sequence ID" value="PZO90185.1"/>
    <property type="molecule type" value="Genomic_DNA"/>
</dbReference>
<dbReference type="AlphaFoldDB" id="A0A2W5C4E4"/>
<dbReference type="Gene3D" id="3.20.80.10">
    <property type="entry name" value="Regulatory factor, effector binding domain"/>
    <property type="match status" value="1"/>
</dbReference>
<evidence type="ECO:0000313" key="3">
    <source>
        <dbReference type="Proteomes" id="UP000249066"/>
    </source>
</evidence>
<name>A0A2W5C4E4_9SPHN</name>
<gene>
    <name evidence="2" type="ORF">DI623_07575</name>
</gene>
<keyword evidence="1" id="KW-1133">Transmembrane helix</keyword>
<dbReference type="PANTHER" id="PTHR11220">
    <property type="entry name" value="HEME-BINDING PROTEIN-RELATED"/>
    <property type="match status" value="1"/>
</dbReference>
<dbReference type="Pfam" id="PF04832">
    <property type="entry name" value="SOUL"/>
    <property type="match status" value="1"/>
</dbReference>
<feature type="transmembrane region" description="Helical" evidence="1">
    <location>
        <begin position="7"/>
        <end position="25"/>
    </location>
</feature>
<dbReference type="Proteomes" id="UP000249066">
    <property type="component" value="Unassembled WGS sequence"/>
</dbReference>
<sequence length="196" mass="21660">MRIDAKWVLGGLGVAAAAAVGAWYLRERSTERPNYRTIVEDEAYSLRAYPALLVAETTQRGRRSEALADGLGTLGDYLTARSRGGEEIAMTTPVIAIADGDQRWLTRLYMPGRWSFATLPTPPADIRLSEAPARRVAAIRFSGRADSRLFARKEKALRRWIEQKGLRAIGPAEHAYYSSPAVPGPLRHNEILIEVG</sequence>
<dbReference type="InterPro" id="IPR011256">
    <property type="entry name" value="Reg_factor_effector_dom_sf"/>
</dbReference>
<organism evidence="2 3">
    <name type="scientific">Sphingomonas sanxanigenens</name>
    <dbReference type="NCBI Taxonomy" id="397260"/>
    <lineage>
        <taxon>Bacteria</taxon>
        <taxon>Pseudomonadati</taxon>
        <taxon>Pseudomonadota</taxon>
        <taxon>Alphaproteobacteria</taxon>
        <taxon>Sphingomonadales</taxon>
        <taxon>Sphingomonadaceae</taxon>
        <taxon>Sphingomonas</taxon>
    </lineage>
</organism>
<dbReference type="SUPFAM" id="SSF55136">
    <property type="entry name" value="Probable bacterial effector-binding domain"/>
    <property type="match status" value="1"/>
</dbReference>
<dbReference type="PANTHER" id="PTHR11220:SF58">
    <property type="entry name" value="SOUL HEME-BINDING FAMILY PROTEIN"/>
    <property type="match status" value="1"/>
</dbReference>
<keyword evidence="1" id="KW-0812">Transmembrane</keyword>
<protein>
    <submittedName>
        <fullName evidence="2">Heme-binding protein</fullName>
    </submittedName>
</protein>
<evidence type="ECO:0000256" key="1">
    <source>
        <dbReference type="SAM" id="Phobius"/>
    </source>
</evidence>
<comment type="caution">
    <text evidence="2">The sequence shown here is derived from an EMBL/GenBank/DDBJ whole genome shotgun (WGS) entry which is preliminary data.</text>
</comment>
<dbReference type="InterPro" id="IPR006917">
    <property type="entry name" value="SOUL_heme-bd"/>
</dbReference>
<keyword evidence="1" id="KW-0472">Membrane</keyword>
<proteinExistence type="predicted"/>
<accession>A0A2W5C4E4</accession>